<organism evidence="9 10">
    <name type="scientific">Trapa incisa</name>
    <dbReference type="NCBI Taxonomy" id="236973"/>
    <lineage>
        <taxon>Eukaryota</taxon>
        <taxon>Viridiplantae</taxon>
        <taxon>Streptophyta</taxon>
        <taxon>Embryophyta</taxon>
        <taxon>Tracheophyta</taxon>
        <taxon>Spermatophyta</taxon>
        <taxon>Magnoliopsida</taxon>
        <taxon>eudicotyledons</taxon>
        <taxon>Gunneridae</taxon>
        <taxon>Pentapetalae</taxon>
        <taxon>rosids</taxon>
        <taxon>malvids</taxon>
        <taxon>Myrtales</taxon>
        <taxon>Lythraceae</taxon>
        <taxon>Trapa</taxon>
    </lineage>
</organism>
<dbReference type="InterPro" id="IPR016140">
    <property type="entry name" value="Bifunc_inhib/LTP/seed_store"/>
</dbReference>
<dbReference type="PANTHER" id="PTHR33076">
    <property type="entry name" value="NON-SPECIFIC LIPID-TRANSFER PROTEIN 2-RELATED"/>
    <property type="match status" value="1"/>
</dbReference>
<keyword evidence="5" id="KW-1015">Disulfide bond</keyword>
<evidence type="ECO:0000256" key="4">
    <source>
        <dbReference type="ARBA" id="ARBA00023121"/>
    </source>
</evidence>
<evidence type="ECO:0000256" key="6">
    <source>
        <dbReference type="RuleBase" id="RU000628"/>
    </source>
</evidence>
<dbReference type="Pfam" id="PF00234">
    <property type="entry name" value="Tryp_alpha_amyl"/>
    <property type="match status" value="1"/>
</dbReference>
<evidence type="ECO:0000256" key="5">
    <source>
        <dbReference type="ARBA" id="ARBA00023157"/>
    </source>
</evidence>
<dbReference type="EMBL" id="JAXIOK010000019">
    <property type="protein sequence ID" value="KAK4748184.1"/>
    <property type="molecule type" value="Genomic_DNA"/>
</dbReference>
<comment type="caution">
    <text evidence="9">The sequence shown here is derived from an EMBL/GenBank/DDBJ whole genome shotgun (WGS) entry which is preliminary data.</text>
</comment>
<dbReference type="Proteomes" id="UP001345219">
    <property type="component" value="Chromosome 12"/>
</dbReference>
<keyword evidence="3 6" id="KW-0813">Transport</keyword>
<evidence type="ECO:0000313" key="10">
    <source>
        <dbReference type="Proteomes" id="UP001345219"/>
    </source>
</evidence>
<dbReference type="InterPro" id="IPR036312">
    <property type="entry name" value="Bifun_inhib/LTP/seed_sf"/>
</dbReference>
<protein>
    <recommendedName>
        <fullName evidence="6">Non-specific lipid-transfer protein</fullName>
    </recommendedName>
</protein>
<dbReference type="SMART" id="SM00499">
    <property type="entry name" value="AAI"/>
    <property type="match status" value="1"/>
</dbReference>
<gene>
    <name evidence="9" type="ORF">SAY87_014770</name>
</gene>
<dbReference type="GO" id="GO:0008289">
    <property type="term" value="F:lipid binding"/>
    <property type="evidence" value="ECO:0007669"/>
    <property type="project" value="UniProtKB-KW"/>
</dbReference>
<dbReference type="AlphaFoldDB" id="A0AAN7H096"/>
<evidence type="ECO:0000256" key="1">
    <source>
        <dbReference type="ARBA" id="ARBA00003211"/>
    </source>
</evidence>
<comment type="function">
    <text evidence="1 6">Plant non-specific lipid-transfer proteins transfer phospholipids as well as galactolipids across membranes. May play a role in wax or cutin deposition in the cell walls of expanding epidermal cells and certain secretory tissues.</text>
</comment>
<evidence type="ECO:0000256" key="2">
    <source>
        <dbReference type="ARBA" id="ARBA00009748"/>
    </source>
</evidence>
<feature type="chain" id="PRO_5042878003" description="Non-specific lipid-transfer protein" evidence="7">
    <location>
        <begin position="31"/>
        <end position="124"/>
    </location>
</feature>
<keyword evidence="4 6" id="KW-0446">Lipid-binding</keyword>
<dbReference type="GO" id="GO:0006869">
    <property type="term" value="P:lipid transport"/>
    <property type="evidence" value="ECO:0007669"/>
    <property type="project" value="InterPro"/>
</dbReference>
<keyword evidence="10" id="KW-1185">Reference proteome</keyword>
<dbReference type="FunFam" id="1.10.110.10:FF:000002">
    <property type="entry name" value="Non-specific lipid-transfer protein"/>
    <property type="match status" value="1"/>
</dbReference>
<feature type="domain" description="Bifunctional inhibitor/plant lipid transfer protein/seed storage helical" evidence="8">
    <location>
        <begin position="34"/>
        <end position="120"/>
    </location>
</feature>
<feature type="signal peptide" evidence="7">
    <location>
        <begin position="1"/>
        <end position="30"/>
    </location>
</feature>
<proteinExistence type="inferred from homology"/>
<sequence>MASISNHILKLTSCLLVVYLILATPKAITAAITCGQVASKLSPCLQYAKSNGAGPVPPACCNGIKAIAALAQTTPDRKTACNCLKSFSSRVSGINYATVANLPSKCGVNIPYKISPSTNCNSVQ</sequence>
<dbReference type="Gene3D" id="1.10.110.10">
    <property type="entry name" value="Plant lipid-transfer and hydrophobic proteins"/>
    <property type="match status" value="1"/>
</dbReference>
<evidence type="ECO:0000256" key="3">
    <source>
        <dbReference type="ARBA" id="ARBA00022448"/>
    </source>
</evidence>
<keyword evidence="7" id="KW-0732">Signal</keyword>
<evidence type="ECO:0000313" key="9">
    <source>
        <dbReference type="EMBL" id="KAK4748184.1"/>
    </source>
</evidence>
<dbReference type="PROSITE" id="PS00597">
    <property type="entry name" value="PLANT_LTP"/>
    <property type="match status" value="1"/>
</dbReference>
<comment type="similarity">
    <text evidence="2 6">Belongs to the plant LTP family.</text>
</comment>
<accession>A0AAN7H096</accession>
<dbReference type="InterPro" id="IPR000528">
    <property type="entry name" value="Plant_nsLTP"/>
</dbReference>
<dbReference type="PRINTS" id="PR00382">
    <property type="entry name" value="LIPIDTRNSFER"/>
</dbReference>
<dbReference type="SUPFAM" id="SSF47699">
    <property type="entry name" value="Bifunctional inhibitor/lipid-transfer protein/seed storage 2S albumin"/>
    <property type="match status" value="1"/>
</dbReference>
<name>A0AAN7H096_9MYRT</name>
<reference evidence="9 10" key="1">
    <citation type="journal article" date="2023" name="Hortic Res">
        <title>Pangenome of water caltrop reveals structural variations and asymmetric subgenome divergence after allopolyploidization.</title>
        <authorList>
            <person name="Zhang X."/>
            <person name="Chen Y."/>
            <person name="Wang L."/>
            <person name="Yuan Y."/>
            <person name="Fang M."/>
            <person name="Shi L."/>
            <person name="Lu R."/>
            <person name="Comes H.P."/>
            <person name="Ma Y."/>
            <person name="Chen Y."/>
            <person name="Huang G."/>
            <person name="Zhou Y."/>
            <person name="Zheng Z."/>
            <person name="Qiu Y."/>
        </authorList>
    </citation>
    <scope>NUCLEOTIDE SEQUENCE [LARGE SCALE GENOMIC DNA]</scope>
    <source>
        <tissue evidence="9">Roots</tissue>
    </source>
</reference>
<dbReference type="CDD" id="cd01960">
    <property type="entry name" value="nsLTP1"/>
    <property type="match status" value="1"/>
</dbReference>
<evidence type="ECO:0000259" key="8">
    <source>
        <dbReference type="SMART" id="SM00499"/>
    </source>
</evidence>
<evidence type="ECO:0000256" key="7">
    <source>
        <dbReference type="SAM" id="SignalP"/>
    </source>
</evidence>